<proteinExistence type="predicted"/>
<dbReference type="AlphaFoldDB" id="A0A2P2NTI9"/>
<evidence type="ECO:0000313" key="1">
    <source>
        <dbReference type="EMBL" id="MBX45806.1"/>
    </source>
</evidence>
<organism evidence="1">
    <name type="scientific">Rhizophora mucronata</name>
    <name type="common">Asiatic mangrove</name>
    <dbReference type="NCBI Taxonomy" id="61149"/>
    <lineage>
        <taxon>Eukaryota</taxon>
        <taxon>Viridiplantae</taxon>
        <taxon>Streptophyta</taxon>
        <taxon>Embryophyta</taxon>
        <taxon>Tracheophyta</taxon>
        <taxon>Spermatophyta</taxon>
        <taxon>Magnoliopsida</taxon>
        <taxon>eudicotyledons</taxon>
        <taxon>Gunneridae</taxon>
        <taxon>Pentapetalae</taxon>
        <taxon>rosids</taxon>
        <taxon>fabids</taxon>
        <taxon>Malpighiales</taxon>
        <taxon>Rhizophoraceae</taxon>
        <taxon>Rhizophora</taxon>
    </lineage>
</organism>
<name>A0A2P2NTI9_RHIMU</name>
<sequence length="16" mass="1984">MTRMIRQLIFCNFTIP</sequence>
<accession>A0A2P2NTI9</accession>
<protein>
    <submittedName>
        <fullName evidence="1">Uncharacterized protein</fullName>
    </submittedName>
</protein>
<reference evidence="1" key="1">
    <citation type="submission" date="2018-02" db="EMBL/GenBank/DDBJ databases">
        <title>Rhizophora mucronata_Transcriptome.</title>
        <authorList>
            <person name="Meera S.P."/>
            <person name="Sreeshan A."/>
            <person name="Augustine A."/>
        </authorList>
    </citation>
    <scope>NUCLEOTIDE SEQUENCE</scope>
    <source>
        <tissue evidence="1">Leaf</tissue>
    </source>
</reference>
<dbReference type="EMBL" id="GGEC01065322">
    <property type="protein sequence ID" value="MBX45806.1"/>
    <property type="molecule type" value="Transcribed_RNA"/>
</dbReference>